<accession>A0A4V2FT21</accession>
<proteinExistence type="inferred from homology"/>
<dbReference type="OrthoDB" id="729505at2"/>
<keyword evidence="6" id="KW-0802">TPR repeat</keyword>
<evidence type="ECO:0000259" key="8">
    <source>
        <dbReference type="Pfam" id="PF14322"/>
    </source>
</evidence>
<evidence type="ECO:0000256" key="6">
    <source>
        <dbReference type="PROSITE-ProRule" id="PRU00339"/>
    </source>
</evidence>
<reference evidence="9 10" key="1">
    <citation type="submission" date="2019-02" db="EMBL/GenBank/DDBJ databases">
        <title>Genomic Encyclopedia of Type Strains, Phase IV (KMG-IV): sequencing the most valuable type-strain genomes for metagenomic binning, comparative biology and taxonomic classification.</title>
        <authorList>
            <person name="Goeker M."/>
        </authorList>
    </citation>
    <scope>NUCLEOTIDE SEQUENCE [LARGE SCALE GENOMIC DNA]</scope>
    <source>
        <strain evidence="9 10">DSM 28825</strain>
    </source>
</reference>
<dbReference type="PROSITE" id="PS50005">
    <property type="entry name" value="TPR"/>
    <property type="match status" value="1"/>
</dbReference>
<feature type="repeat" description="TPR" evidence="6">
    <location>
        <begin position="202"/>
        <end position="235"/>
    </location>
</feature>
<dbReference type="Proteomes" id="UP000293562">
    <property type="component" value="Unassembled WGS sequence"/>
</dbReference>
<protein>
    <submittedName>
        <fullName evidence="9">SusD-like starch-binding protein associating with outer membrane</fullName>
    </submittedName>
</protein>
<dbReference type="GO" id="GO:0009279">
    <property type="term" value="C:cell outer membrane"/>
    <property type="evidence" value="ECO:0007669"/>
    <property type="project" value="UniProtKB-SubCell"/>
</dbReference>
<evidence type="ECO:0000256" key="4">
    <source>
        <dbReference type="ARBA" id="ARBA00023136"/>
    </source>
</evidence>
<comment type="subcellular location">
    <subcellularLocation>
        <location evidence="1">Cell outer membrane</location>
    </subcellularLocation>
</comment>
<dbReference type="PROSITE" id="PS51257">
    <property type="entry name" value="PROKAR_LIPOPROTEIN"/>
    <property type="match status" value="1"/>
</dbReference>
<evidence type="ECO:0000313" key="9">
    <source>
        <dbReference type="EMBL" id="RZT96425.1"/>
    </source>
</evidence>
<dbReference type="InterPro" id="IPR033985">
    <property type="entry name" value="SusD-like_N"/>
</dbReference>
<evidence type="ECO:0000313" key="10">
    <source>
        <dbReference type="Proteomes" id="UP000293562"/>
    </source>
</evidence>
<dbReference type="SUPFAM" id="SSF48452">
    <property type="entry name" value="TPR-like"/>
    <property type="match status" value="1"/>
</dbReference>
<name>A0A4V2FT21_9BACT</name>
<dbReference type="EMBL" id="SHKN01000001">
    <property type="protein sequence ID" value="RZT96425.1"/>
    <property type="molecule type" value="Genomic_DNA"/>
</dbReference>
<evidence type="ECO:0000256" key="2">
    <source>
        <dbReference type="ARBA" id="ARBA00006275"/>
    </source>
</evidence>
<dbReference type="AlphaFoldDB" id="A0A4V2FT21"/>
<comment type="similarity">
    <text evidence="2">Belongs to the SusD family.</text>
</comment>
<keyword evidence="3" id="KW-0732">Signal</keyword>
<keyword evidence="5" id="KW-0998">Cell outer membrane</keyword>
<keyword evidence="10" id="KW-1185">Reference proteome</keyword>
<evidence type="ECO:0000256" key="1">
    <source>
        <dbReference type="ARBA" id="ARBA00004442"/>
    </source>
</evidence>
<evidence type="ECO:0000259" key="7">
    <source>
        <dbReference type="Pfam" id="PF07980"/>
    </source>
</evidence>
<evidence type="ECO:0000256" key="5">
    <source>
        <dbReference type="ARBA" id="ARBA00023237"/>
    </source>
</evidence>
<dbReference type="InterPro" id="IPR019734">
    <property type="entry name" value="TPR_rpt"/>
</dbReference>
<comment type="caution">
    <text evidence="9">The sequence shown here is derived from an EMBL/GenBank/DDBJ whole genome shotgun (WGS) entry which is preliminary data.</text>
</comment>
<dbReference type="Gene3D" id="1.25.40.390">
    <property type="match status" value="2"/>
</dbReference>
<keyword evidence="4" id="KW-0472">Membrane</keyword>
<sequence length="442" mass="51531">MKNYIYIIVLLALSSCTDWLDIKPKGKVIPEKVEDYRLLMDKPAKAAYHLFGSDDVAIWDEYLNYFYGLYEINSYKWEEKFNLSTEEDDQWRAMYSNIGICNTVISEVLESEGNETDKYEIHAEAKAERALNYFLLVNIYSKHYEKETASEDLGVPYLTSPKLDGSLERASVQFVYDNIENDLIESLDYLAETAFNNRLSKNSVYILLSRMYLYKAEYNKALEYANKALALNDFLYDYNTLELNYAEVLRFPHESVNKEIVFDLRSSRMGLLLAPSQDVANIYDQDSDLRWKNLTCPAYFWGLDSEERIYGTTTFKYGLTVAEAMLNKAECIARTGDFNEAIDILNALRLKRYETGKYVALNAGSKDEAIELVKEERRRELLFKGLRWFDLKRYNTNDNANITLERTVEGVQYTLPSNSPRWVYPIAEKYIVKNPEIIQNIR</sequence>
<evidence type="ECO:0000256" key="3">
    <source>
        <dbReference type="ARBA" id="ARBA00022729"/>
    </source>
</evidence>
<dbReference type="Pfam" id="PF07980">
    <property type="entry name" value="SusD_RagB"/>
    <property type="match status" value="1"/>
</dbReference>
<dbReference type="RefSeq" id="WP_130306302.1">
    <property type="nucleotide sequence ID" value="NZ_SHKN01000001.1"/>
</dbReference>
<feature type="domain" description="RagB/SusD" evidence="7">
    <location>
        <begin position="322"/>
        <end position="440"/>
    </location>
</feature>
<gene>
    <name evidence="9" type="ORF">EV201_1063</name>
</gene>
<dbReference type="Pfam" id="PF14322">
    <property type="entry name" value="SusD-like_3"/>
    <property type="match status" value="1"/>
</dbReference>
<feature type="domain" description="SusD-like N-terminal" evidence="8">
    <location>
        <begin position="18"/>
        <end position="213"/>
    </location>
</feature>
<organism evidence="9 10">
    <name type="scientific">Ancylomarina subtilis</name>
    <dbReference type="NCBI Taxonomy" id="1639035"/>
    <lineage>
        <taxon>Bacteria</taxon>
        <taxon>Pseudomonadati</taxon>
        <taxon>Bacteroidota</taxon>
        <taxon>Bacteroidia</taxon>
        <taxon>Marinilabiliales</taxon>
        <taxon>Marinifilaceae</taxon>
        <taxon>Ancylomarina</taxon>
    </lineage>
</organism>
<dbReference type="InterPro" id="IPR011990">
    <property type="entry name" value="TPR-like_helical_dom_sf"/>
</dbReference>
<dbReference type="InterPro" id="IPR012944">
    <property type="entry name" value="SusD_RagB_dom"/>
</dbReference>